<protein>
    <submittedName>
        <fullName evidence="6">Transcriptional regulator</fullName>
    </submittedName>
</protein>
<evidence type="ECO:0000313" key="6">
    <source>
        <dbReference type="EMBL" id="RKX69767.1"/>
    </source>
</evidence>
<comment type="similarity">
    <text evidence="2 5">Belongs to the DegT/DnrJ/EryC1 family.</text>
</comment>
<dbReference type="EMBL" id="QNBE01000067">
    <property type="protein sequence ID" value="RKX69767.1"/>
    <property type="molecule type" value="Genomic_DNA"/>
</dbReference>
<comment type="caution">
    <text evidence="6">The sequence shown here is derived from an EMBL/GenBank/DDBJ whole genome shotgun (WGS) entry which is preliminary data.</text>
</comment>
<dbReference type="GO" id="GO:0030170">
    <property type="term" value="F:pyridoxal phosphate binding"/>
    <property type="evidence" value="ECO:0007669"/>
    <property type="project" value="TreeGrafter"/>
</dbReference>
<keyword evidence="1 4" id="KW-0663">Pyridoxal phosphate</keyword>
<feature type="modified residue" description="N6-(pyridoxal phosphate)lysine" evidence="4">
    <location>
        <position position="185"/>
    </location>
</feature>
<accession>A0A660SGE1</accession>
<evidence type="ECO:0000256" key="1">
    <source>
        <dbReference type="ARBA" id="ARBA00022898"/>
    </source>
</evidence>
<evidence type="ECO:0000256" key="3">
    <source>
        <dbReference type="PIRSR" id="PIRSR000390-1"/>
    </source>
</evidence>
<dbReference type="Gene3D" id="3.90.1150.10">
    <property type="entry name" value="Aspartate Aminotransferase, domain 1"/>
    <property type="match status" value="1"/>
</dbReference>
<reference evidence="6 7" key="1">
    <citation type="submission" date="2018-06" db="EMBL/GenBank/DDBJ databases">
        <title>Extensive metabolic versatility and redundancy in microbially diverse, dynamic hydrothermal sediments.</title>
        <authorList>
            <person name="Dombrowski N."/>
            <person name="Teske A."/>
            <person name="Baker B.J."/>
        </authorList>
    </citation>
    <scope>NUCLEOTIDE SEQUENCE [LARGE SCALE GENOMIC DNA]</scope>
    <source>
        <strain evidence="6">B36_G15</strain>
    </source>
</reference>
<dbReference type="InterPro" id="IPR015424">
    <property type="entry name" value="PyrdxlP-dep_Trfase"/>
</dbReference>
<name>A0A660SGE1_UNCW3</name>
<evidence type="ECO:0000256" key="5">
    <source>
        <dbReference type="RuleBase" id="RU004508"/>
    </source>
</evidence>
<dbReference type="Proteomes" id="UP000268469">
    <property type="component" value="Unassembled WGS sequence"/>
</dbReference>
<dbReference type="PIRSF" id="PIRSF000390">
    <property type="entry name" value="PLP_StrS"/>
    <property type="match status" value="1"/>
</dbReference>
<dbReference type="GO" id="GO:0000271">
    <property type="term" value="P:polysaccharide biosynthetic process"/>
    <property type="evidence" value="ECO:0007669"/>
    <property type="project" value="TreeGrafter"/>
</dbReference>
<dbReference type="InterPro" id="IPR015422">
    <property type="entry name" value="PyrdxlP-dep_Trfase_small"/>
</dbReference>
<sequence>MEIPIFDLGRQNEKLIDGILNEIRKVVLSGRFILGEAVAELEERLGEMIGGRAIGVGSGTDALYLTIKALDIGAGDEVITSPFTFIAPIETILALGARPVFVDIDPITFNLNPDLIEERITERTRAILPIHLFGLPAAMEPIVSIARQHNLVVIEDCAQAFGARIGDQPVGGFGDAGCFSFFPTKILSCFGDGGMVIVRDPDRAERIRSLRVHGSRKKYYHEEIGVNSRLDALQARILLYKLNFVDEWIRRRREIADHYRKLLKGLPISLPVEPEGYYHVYHQFTIRSPRRDELKRHLAENGIGSTVYYPTPLHLQPVCKDLGYKPGDFPEAERACSEVLSLPIFPELTPREVERVASVLSSFDW</sequence>
<dbReference type="GO" id="GO:0008483">
    <property type="term" value="F:transaminase activity"/>
    <property type="evidence" value="ECO:0007669"/>
    <property type="project" value="TreeGrafter"/>
</dbReference>
<dbReference type="SUPFAM" id="SSF53383">
    <property type="entry name" value="PLP-dependent transferases"/>
    <property type="match status" value="1"/>
</dbReference>
<dbReference type="CDD" id="cd00616">
    <property type="entry name" value="AHBA_syn"/>
    <property type="match status" value="1"/>
</dbReference>
<evidence type="ECO:0000256" key="2">
    <source>
        <dbReference type="ARBA" id="ARBA00037999"/>
    </source>
</evidence>
<dbReference type="Gene3D" id="3.40.640.10">
    <property type="entry name" value="Type I PLP-dependent aspartate aminotransferase-like (Major domain)"/>
    <property type="match status" value="1"/>
</dbReference>
<organism evidence="6 7">
    <name type="scientific">candidate division WOR-3 bacterium</name>
    <dbReference type="NCBI Taxonomy" id="2052148"/>
    <lineage>
        <taxon>Bacteria</taxon>
        <taxon>Bacteria division WOR-3</taxon>
    </lineage>
</organism>
<feature type="active site" description="Proton acceptor" evidence="3">
    <location>
        <position position="185"/>
    </location>
</feature>
<evidence type="ECO:0000256" key="4">
    <source>
        <dbReference type="PIRSR" id="PIRSR000390-2"/>
    </source>
</evidence>
<dbReference type="Pfam" id="PF01041">
    <property type="entry name" value="DegT_DnrJ_EryC1"/>
    <property type="match status" value="1"/>
</dbReference>
<dbReference type="PANTHER" id="PTHR30244:SF36">
    <property type="entry name" value="3-OXO-GLUCOSE-6-PHOSPHATE:GLUTAMATE AMINOTRANSFERASE"/>
    <property type="match status" value="1"/>
</dbReference>
<dbReference type="AlphaFoldDB" id="A0A660SGE1"/>
<evidence type="ECO:0000313" key="7">
    <source>
        <dbReference type="Proteomes" id="UP000268469"/>
    </source>
</evidence>
<dbReference type="InterPro" id="IPR000653">
    <property type="entry name" value="DegT/StrS_aminotransferase"/>
</dbReference>
<gene>
    <name evidence="6" type="ORF">DRP53_07210</name>
</gene>
<dbReference type="PANTHER" id="PTHR30244">
    <property type="entry name" value="TRANSAMINASE"/>
    <property type="match status" value="1"/>
</dbReference>
<dbReference type="InterPro" id="IPR015421">
    <property type="entry name" value="PyrdxlP-dep_Trfase_major"/>
</dbReference>
<proteinExistence type="inferred from homology"/>